<dbReference type="InterPro" id="IPR016007">
    <property type="entry name" value="Alpha_rhamnosid"/>
</dbReference>
<dbReference type="Pfam" id="PF17389">
    <property type="entry name" value="Bac_rhamnosid6H"/>
    <property type="match status" value="1"/>
</dbReference>
<dbReference type="PANTHER" id="PTHR33307:SF6">
    <property type="entry name" value="ALPHA-RHAMNOSIDASE (EUROFUNG)-RELATED"/>
    <property type="match status" value="1"/>
</dbReference>
<dbReference type="InterPro" id="IPR013737">
    <property type="entry name" value="Bac_rhamnosid_N"/>
</dbReference>
<feature type="domain" description="Alpha-L-rhamnosidase six-hairpin glycosidase" evidence="4">
    <location>
        <begin position="309"/>
        <end position="633"/>
    </location>
</feature>
<evidence type="ECO:0000259" key="3">
    <source>
        <dbReference type="Pfam" id="PF08531"/>
    </source>
</evidence>
<dbReference type="Proteomes" id="UP000824140">
    <property type="component" value="Unassembled WGS sequence"/>
</dbReference>
<dbReference type="EC" id="3.2.1.40" evidence="2"/>
<dbReference type="PANTHER" id="PTHR33307">
    <property type="entry name" value="ALPHA-RHAMNOSIDASE (EUROFUNG)"/>
    <property type="match status" value="1"/>
</dbReference>
<comment type="catalytic activity">
    <reaction evidence="1">
        <text>Hydrolysis of terminal non-reducing alpha-L-rhamnose residues in alpha-L-rhamnosides.</text>
        <dbReference type="EC" id="3.2.1.40"/>
    </reaction>
</comment>
<dbReference type="Pfam" id="PF08531">
    <property type="entry name" value="Bac_rhamnosid_N"/>
    <property type="match status" value="2"/>
</dbReference>
<reference evidence="5" key="2">
    <citation type="journal article" date="2021" name="PeerJ">
        <title>Extensive microbial diversity within the chicken gut microbiome revealed by metagenomics and culture.</title>
        <authorList>
            <person name="Gilroy R."/>
            <person name="Ravi A."/>
            <person name="Getino M."/>
            <person name="Pursley I."/>
            <person name="Horton D.L."/>
            <person name="Alikhan N.F."/>
            <person name="Baker D."/>
            <person name="Gharbi K."/>
            <person name="Hall N."/>
            <person name="Watson M."/>
            <person name="Adriaenssens E.M."/>
            <person name="Foster-Nyarko E."/>
            <person name="Jarju S."/>
            <person name="Secka A."/>
            <person name="Antonio M."/>
            <person name="Oren A."/>
            <person name="Chaudhuri R.R."/>
            <person name="La Ragione R."/>
            <person name="Hildebrand F."/>
            <person name="Pallen M.J."/>
        </authorList>
    </citation>
    <scope>NUCLEOTIDE SEQUENCE</scope>
    <source>
        <strain evidence="5">13766</strain>
    </source>
</reference>
<name>A0A9D1G013_9FIRM</name>
<dbReference type="SUPFAM" id="SSF48208">
    <property type="entry name" value="Six-hairpin glycosidases"/>
    <property type="match status" value="1"/>
</dbReference>
<dbReference type="EMBL" id="DVJN01000117">
    <property type="protein sequence ID" value="HIS92554.1"/>
    <property type="molecule type" value="Genomic_DNA"/>
</dbReference>
<dbReference type="InterPro" id="IPR012341">
    <property type="entry name" value="6hp_glycosidase-like_sf"/>
</dbReference>
<sequence>MNHSQMFLQAQWVTPAREMTAPYFQAQFDCASALSGRLRISGLGFFSATLNGRPVSEDMFVPVWSDYEKREFLFDGAPFDEEFGHRIYGLSYDVSALLVPGQNTLLVHVTPGWYAQPTWVGGDQSAAYGRPRLCFALEYEDENGAHTLLSGPDTVVCRESEITAFDLFRGETQDYTRPLGAWERVRALEPFACEHLWQDCPADGVERRIAPRLLHQRDGLSVYDQGENVTGTPVLLGTEPGTITVIFSEALGADGLPDPEHHHGQKAIFHIREPRTLRAIGTWYGYRYFSVQGPAQVLCCEVIHSKVPATSTFHAPEPTLQWLYDAFLRTQLANMHAGIPSDCPHLERRGYTGDGQLVCEAGMMLLGSRDFYRKWLRDIADCQDRKTGHMQYTAPYTRCGGGPGGWGCAIVQVPYQYYRQFGDAQPMREMYPQMLRWFDSLEAHSEGGLVTSDKPGLWCLGDWCMPGKPRIPEPLVNTYFYIRSLRQACAIAEILGIDGERALLKERIAGREKALYQRYYDPQTGDFAENAQGANAFMVDLGLGDARTLEHIAQRYAALGEYDTGIFGTDIVTRVLFERGHKALAAKLLTSCGASSYGHMRLTGATTLYEYWHGGRSYSHPMFGAPVRYLFQYLLGLRQAEGSCAWREIVFDPYLPEGINALSGSLETPQGVLRARLWRENGEARAEIFAPACINVHRRDTVC</sequence>
<evidence type="ECO:0000259" key="4">
    <source>
        <dbReference type="Pfam" id="PF17389"/>
    </source>
</evidence>
<evidence type="ECO:0000313" key="5">
    <source>
        <dbReference type="EMBL" id="HIS92554.1"/>
    </source>
</evidence>
<dbReference type="AlphaFoldDB" id="A0A9D1G013"/>
<comment type="caution">
    <text evidence="5">The sequence shown here is derived from an EMBL/GenBank/DDBJ whole genome shotgun (WGS) entry which is preliminary data.</text>
</comment>
<dbReference type="GO" id="GO:0030596">
    <property type="term" value="F:alpha-L-rhamnosidase activity"/>
    <property type="evidence" value="ECO:0007669"/>
    <property type="project" value="UniProtKB-EC"/>
</dbReference>
<gene>
    <name evidence="5" type="ORF">IAA84_05995</name>
</gene>
<dbReference type="Gene3D" id="1.50.10.10">
    <property type="match status" value="1"/>
</dbReference>
<reference evidence="5" key="1">
    <citation type="submission" date="2020-10" db="EMBL/GenBank/DDBJ databases">
        <authorList>
            <person name="Gilroy R."/>
        </authorList>
    </citation>
    <scope>NUCLEOTIDE SEQUENCE</scope>
    <source>
        <strain evidence="5">13766</strain>
    </source>
</reference>
<dbReference type="InterPro" id="IPR008928">
    <property type="entry name" value="6-hairpin_glycosidase_sf"/>
</dbReference>
<evidence type="ECO:0000313" key="6">
    <source>
        <dbReference type="Proteomes" id="UP000824140"/>
    </source>
</evidence>
<evidence type="ECO:0000256" key="1">
    <source>
        <dbReference type="ARBA" id="ARBA00001445"/>
    </source>
</evidence>
<dbReference type="InterPro" id="IPR035396">
    <property type="entry name" value="Bac_rhamnosid6H"/>
</dbReference>
<protein>
    <recommendedName>
        <fullName evidence="2">alpha-L-rhamnosidase</fullName>
        <ecNumber evidence="2">3.2.1.40</ecNumber>
    </recommendedName>
</protein>
<evidence type="ECO:0000256" key="2">
    <source>
        <dbReference type="ARBA" id="ARBA00012652"/>
    </source>
</evidence>
<feature type="domain" description="Bacterial alpha-L-rhamnosidase N-terminal" evidence="3">
    <location>
        <begin position="35"/>
        <end position="70"/>
    </location>
</feature>
<accession>A0A9D1G013</accession>
<organism evidence="5 6">
    <name type="scientific">Candidatus Alectryocaccomicrobium excrementavium</name>
    <dbReference type="NCBI Taxonomy" id="2840668"/>
    <lineage>
        <taxon>Bacteria</taxon>
        <taxon>Bacillati</taxon>
        <taxon>Bacillota</taxon>
        <taxon>Clostridia</taxon>
        <taxon>Candidatus Alectryocaccomicrobium</taxon>
    </lineage>
</organism>
<feature type="domain" description="Bacterial alpha-L-rhamnosidase N-terminal" evidence="3">
    <location>
        <begin position="81"/>
        <end position="185"/>
    </location>
</feature>
<dbReference type="GO" id="GO:0005975">
    <property type="term" value="P:carbohydrate metabolic process"/>
    <property type="evidence" value="ECO:0007669"/>
    <property type="project" value="InterPro"/>
</dbReference>
<dbReference type="Gene3D" id="2.60.120.260">
    <property type="entry name" value="Galactose-binding domain-like"/>
    <property type="match status" value="1"/>
</dbReference>
<proteinExistence type="predicted"/>